<feature type="cross-link" description="2'-(S-cysteinyl)-histidine (Cys-His)" evidence="9">
    <location>
        <begin position="182"/>
        <end position="199"/>
    </location>
</feature>
<dbReference type="InterPro" id="IPR002227">
    <property type="entry name" value="Tyrosinase_Cu-bd"/>
</dbReference>
<feature type="disulfide bond" evidence="8">
    <location>
        <begin position="102"/>
        <end position="115"/>
    </location>
</feature>
<evidence type="ECO:0000256" key="9">
    <source>
        <dbReference type="PIRSR" id="PIRSR000290-3"/>
    </source>
</evidence>
<evidence type="ECO:0000256" key="6">
    <source>
        <dbReference type="ARBA" id="ARBA00023157"/>
    </source>
</evidence>
<feature type="binding site" evidence="7">
    <location>
        <position position="367"/>
    </location>
    <ligand>
        <name>Cu cation</name>
        <dbReference type="ChEBI" id="CHEBI:23378"/>
        <label>B</label>
    </ligand>
</feature>
<dbReference type="GO" id="GO:0046872">
    <property type="term" value="F:metal ion binding"/>
    <property type="evidence" value="ECO:0007669"/>
    <property type="project" value="UniProtKB-KW"/>
</dbReference>
<feature type="disulfide bond" evidence="8">
    <location>
        <begin position="114"/>
        <end position="179"/>
    </location>
</feature>
<evidence type="ECO:0000256" key="7">
    <source>
        <dbReference type="PIRSR" id="PIRSR000290-1"/>
    </source>
</evidence>
<dbReference type="SUPFAM" id="SSF48056">
    <property type="entry name" value="Di-copper centre-containing domain"/>
    <property type="match status" value="1"/>
</dbReference>
<dbReference type="Gene3D" id="1.10.1280.10">
    <property type="entry name" value="Di-copper center containing domain from catechol oxidase"/>
    <property type="match status" value="1"/>
</dbReference>
<feature type="binding site" evidence="7">
    <location>
        <position position="178"/>
    </location>
    <ligand>
        <name>Cu cation</name>
        <dbReference type="ChEBI" id="CHEBI:23378"/>
        <label>A</label>
    </ligand>
</feature>
<proteinExistence type="inferred from homology"/>
<dbReference type="PANTHER" id="PTHR11474:SF95">
    <property type="entry name" value="POLYPHENOL OXIDASE, CHLOROPLASTIC-LIKE"/>
    <property type="match status" value="1"/>
</dbReference>
<evidence type="ECO:0000259" key="10">
    <source>
        <dbReference type="PROSITE" id="PS00497"/>
    </source>
</evidence>
<dbReference type="PROSITE" id="PS00498">
    <property type="entry name" value="TYROSINASE_2"/>
    <property type="match status" value="1"/>
</dbReference>
<feature type="binding site" evidence="7">
    <location>
        <position position="199"/>
    </location>
    <ligand>
        <name>Cu cation</name>
        <dbReference type="ChEBI" id="CHEBI:23378"/>
        <label>A</label>
    </ligand>
</feature>
<comment type="similarity">
    <text evidence="1">Belongs to the tyrosinase family.</text>
</comment>
<feature type="binding site" evidence="7">
    <location>
        <position position="208"/>
    </location>
    <ligand>
        <name>Cu cation</name>
        <dbReference type="ChEBI" id="CHEBI:23378"/>
        <label>A</label>
    </ligand>
</feature>
<evidence type="ECO:0000256" key="3">
    <source>
        <dbReference type="ARBA" id="ARBA00022784"/>
    </source>
</evidence>
<feature type="domain" description="Tyrosinase copper-binding" evidence="11">
    <location>
        <begin position="360"/>
        <end position="371"/>
    </location>
</feature>
<protein>
    <submittedName>
        <fullName evidence="12">Putative phenol oxidase</fullName>
    </submittedName>
</protein>
<dbReference type="InterPro" id="IPR022739">
    <property type="entry name" value="Polyphenol_oxidase_cen"/>
</dbReference>
<dbReference type="InterPro" id="IPR008922">
    <property type="entry name" value="Di-copper_centre_dom_sf"/>
</dbReference>
<accession>A0A172MLG4</accession>
<dbReference type="PRINTS" id="PR00092">
    <property type="entry name" value="TYROSINASE"/>
</dbReference>
<feature type="binding site" evidence="7">
    <location>
        <position position="336"/>
    </location>
    <ligand>
        <name>Cu cation</name>
        <dbReference type="ChEBI" id="CHEBI:23378"/>
        <label>B</label>
    </ligand>
</feature>
<comment type="cofactor">
    <cofactor evidence="7">
        <name>Cu(2+)</name>
        <dbReference type="ChEBI" id="CHEBI:29036"/>
    </cofactor>
    <text evidence="7">Binds 2 copper ions per subunit.</text>
</comment>
<dbReference type="AlphaFoldDB" id="A0A172MLG4"/>
<sequence length="606" mass="67158">MSVSPVTGAIFGGPHYSLSPSLHVNPKFPQLSAFRSKTRPLRVTKISCTASKGNQDDEKVPTSRRDLLIGMGGLYGAVGSSSLSSDGAVYAAPVPPPDLTKCTVTSVGPESVQCCPPFNGQNKITDFKLPSSREQVRIRPAAHLVNKSYIQKYERAIQLMKSLPDDDPRSFKQQANIHCAYCNGAYIQTGFPDARFEVHSSWLFFPFHRFYLHFFERILGKLIGDPTFALPYWNWDNPPGMSIPSFFMNPNSPLHDPIRNPDHQESVLLDMDWSDEVDSSSPEEQYKTNLSLMHTQMVTGASKASLFFGSALKAGDNVTQMSSQGTIEATPHGIVHVWMGDWTNQPNGENMGTLYSAARDPIFYSHHANVDRMWNLWKTVGPNRKDISDPDWLESAFVFYDEDKNLVRCKIKDCIDSRKQLKYDYQQVPIPWQKTTTTPKATRKTVASAFGAEKSANAAGHRLRKKRELTPISAFPLVLNKSISVMVPRPKKSRNASEKKDEEEVVVVEGIELDLGKVVKFDVAVNDEDDGPPAGPQDTEFAGTFVNVPHKKKSGGASTCKTSLRLGITSLLDDLDVDGDDTIIVTLTPKVGEVKIGGVKIDYITE</sequence>
<dbReference type="GO" id="GO:0046148">
    <property type="term" value="P:pigment biosynthetic process"/>
    <property type="evidence" value="ECO:0007669"/>
    <property type="project" value="InterPro"/>
</dbReference>
<dbReference type="Pfam" id="PF12143">
    <property type="entry name" value="PPO1_KFDV"/>
    <property type="match status" value="1"/>
</dbReference>
<dbReference type="Pfam" id="PF12142">
    <property type="entry name" value="PPO1_DWL"/>
    <property type="match status" value="1"/>
</dbReference>
<keyword evidence="5 7" id="KW-0186">Copper</keyword>
<evidence type="ECO:0000256" key="5">
    <source>
        <dbReference type="ARBA" id="ARBA00023008"/>
    </source>
</evidence>
<dbReference type="InterPro" id="IPR050316">
    <property type="entry name" value="Tyrosinase/Hemocyanin"/>
</dbReference>
<dbReference type="InterPro" id="IPR022740">
    <property type="entry name" value="Polyphenol_oxidase_C"/>
</dbReference>
<keyword evidence="2 7" id="KW-0479">Metal-binding</keyword>
<dbReference type="PANTHER" id="PTHR11474">
    <property type="entry name" value="TYROSINASE FAMILY MEMBER"/>
    <property type="match status" value="1"/>
</dbReference>
<reference evidence="12" key="1">
    <citation type="journal article" date="2016" name="Funct. Integr. Genomics">
        <title>Structural organization of fatty acid desaturase loci in linseed lines with contrasting linolenic acid contents.</title>
        <authorList>
            <person name="Thambugala D."/>
            <person name="Ragupathy R."/>
            <person name="Cloutier S."/>
        </authorList>
    </citation>
    <scope>NUCLEOTIDE SEQUENCE</scope>
</reference>
<name>A0A172MLG4_LINUS</name>
<evidence type="ECO:0000256" key="1">
    <source>
        <dbReference type="ARBA" id="ARBA00009928"/>
    </source>
</evidence>
<feature type="domain" description="Tyrosinase copper-binding" evidence="10">
    <location>
        <begin position="199"/>
        <end position="216"/>
    </location>
</feature>
<dbReference type="PROSITE" id="PS00497">
    <property type="entry name" value="TYROSINASE_1"/>
    <property type="match status" value="1"/>
</dbReference>
<organism evidence="12">
    <name type="scientific">Linum usitatissimum</name>
    <name type="common">Flax</name>
    <name type="synonym">Linum humile</name>
    <dbReference type="NCBI Taxonomy" id="4006"/>
    <lineage>
        <taxon>Eukaryota</taxon>
        <taxon>Viridiplantae</taxon>
        <taxon>Streptophyta</taxon>
        <taxon>Embryophyta</taxon>
        <taxon>Tracheophyta</taxon>
        <taxon>Spermatophyta</taxon>
        <taxon>Magnoliopsida</taxon>
        <taxon>eudicotyledons</taxon>
        <taxon>Gunneridae</taxon>
        <taxon>Pentapetalae</taxon>
        <taxon>rosids</taxon>
        <taxon>fabids</taxon>
        <taxon>Malpighiales</taxon>
        <taxon>Linaceae</taxon>
        <taxon>Linum</taxon>
    </lineage>
</organism>
<evidence type="ECO:0000313" key="12">
    <source>
        <dbReference type="EMBL" id="AND01156.1"/>
    </source>
</evidence>
<evidence type="ECO:0000259" key="11">
    <source>
        <dbReference type="PROSITE" id="PS00498"/>
    </source>
</evidence>
<dbReference type="InterPro" id="IPR016213">
    <property type="entry name" value="Polyphenol_oxidase"/>
</dbReference>
<evidence type="ECO:0000256" key="8">
    <source>
        <dbReference type="PIRSR" id="PIRSR000290-2"/>
    </source>
</evidence>
<keyword evidence="6 8" id="KW-1015">Disulfide bond</keyword>
<dbReference type="GO" id="GO:0004097">
    <property type="term" value="F:catechol oxidase activity"/>
    <property type="evidence" value="ECO:0007669"/>
    <property type="project" value="InterPro"/>
</dbReference>
<keyword evidence="3" id="KW-0883">Thioether bond</keyword>
<keyword evidence="4" id="KW-0560">Oxidoreductase</keyword>
<dbReference type="EMBL" id="KX018623">
    <property type="protein sequence ID" value="AND01156.1"/>
    <property type="molecule type" value="Genomic_DNA"/>
</dbReference>
<evidence type="ECO:0000256" key="4">
    <source>
        <dbReference type="ARBA" id="ARBA00023002"/>
    </source>
</evidence>
<dbReference type="Pfam" id="PF00264">
    <property type="entry name" value="Tyrosinase"/>
    <property type="match status" value="1"/>
</dbReference>
<feature type="binding site" evidence="7">
    <location>
        <position position="332"/>
    </location>
    <ligand>
        <name>Cu cation</name>
        <dbReference type="ChEBI" id="CHEBI:23378"/>
        <label>B</label>
    </ligand>
</feature>
<dbReference type="PIRSF" id="PIRSF000290">
    <property type="entry name" value="PPO_plant"/>
    <property type="match status" value="1"/>
</dbReference>
<evidence type="ECO:0000256" key="2">
    <source>
        <dbReference type="ARBA" id="ARBA00022723"/>
    </source>
</evidence>